<feature type="non-terminal residue" evidence="10">
    <location>
        <position position="1"/>
    </location>
</feature>
<dbReference type="SUPFAM" id="SSF56112">
    <property type="entry name" value="Protein kinase-like (PK-like)"/>
    <property type="match status" value="1"/>
</dbReference>
<dbReference type="GO" id="GO:0005524">
    <property type="term" value="F:ATP binding"/>
    <property type="evidence" value="ECO:0007669"/>
    <property type="project" value="UniProtKB-KW"/>
</dbReference>
<evidence type="ECO:0000313" key="10">
    <source>
        <dbReference type="EMBL" id="KDO75656.1"/>
    </source>
</evidence>
<dbReference type="InterPro" id="IPR000719">
    <property type="entry name" value="Prot_kinase_dom"/>
</dbReference>
<comment type="catalytic activity">
    <reaction evidence="7">
        <text>L-threonyl-[protein] + ATP = O-phospho-L-threonyl-[protein] + ADP + H(+)</text>
        <dbReference type="Rhea" id="RHEA:46608"/>
        <dbReference type="Rhea" id="RHEA-COMP:11060"/>
        <dbReference type="Rhea" id="RHEA-COMP:11605"/>
        <dbReference type="ChEBI" id="CHEBI:15378"/>
        <dbReference type="ChEBI" id="CHEBI:30013"/>
        <dbReference type="ChEBI" id="CHEBI:30616"/>
        <dbReference type="ChEBI" id="CHEBI:61977"/>
        <dbReference type="ChEBI" id="CHEBI:456216"/>
        <dbReference type="EC" id="2.7.11.1"/>
    </reaction>
</comment>
<protein>
    <recommendedName>
        <fullName evidence="1">non-specific serine/threonine protein kinase</fullName>
        <ecNumber evidence="1">2.7.11.1</ecNumber>
    </recommendedName>
</protein>
<dbReference type="Proteomes" id="UP000027120">
    <property type="component" value="Unassembled WGS sequence"/>
</dbReference>
<accession>A0A067GK20</accession>
<keyword evidence="3" id="KW-0808">Transferase</keyword>
<dbReference type="Pfam" id="PF00069">
    <property type="entry name" value="Pkinase"/>
    <property type="match status" value="1"/>
</dbReference>
<reference evidence="10 11" key="1">
    <citation type="submission" date="2014-04" db="EMBL/GenBank/DDBJ databases">
        <authorList>
            <consortium name="International Citrus Genome Consortium"/>
            <person name="Gmitter F."/>
            <person name="Chen C."/>
            <person name="Farmerie W."/>
            <person name="Harkins T."/>
            <person name="Desany B."/>
            <person name="Mohiuddin M."/>
            <person name="Kodira C."/>
            <person name="Borodovsky M."/>
            <person name="Lomsadze A."/>
            <person name="Burns P."/>
            <person name="Jenkins J."/>
            <person name="Prochnik S."/>
            <person name="Shu S."/>
            <person name="Chapman J."/>
            <person name="Pitluck S."/>
            <person name="Schmutz J."/>
            <person name="Rokhsar D."/>
        </authorList>
    </citation>
    <scope>NUCLEOTIDE SEQUENCE</scope>
</reference>
<feature type="domain" description="Protein kinase" evidence="9">
    <location>
        <begin position="1"/>
        <end position="164"/>
    </location>
</feature>
<dbReference type="InterPro" id="IPR011009">
    <property type="entry name" value="Kinase-like_dom_sf"/>
</dbReference>
<dbReference type="PANTHER" id="PTHR27002:SF181">
    <property type="entry name" value="RECEPTOR-LIKE SERINE_THREONINE-PROTEIN KINASE"/>
    <property type="match status" value="1"/>
</dbReference>
<evidence type="ECO:0000256" key="6">
    <source>
        <dbReference type="ARBA" id="ARBA00022840"/>
    </source>
</evidence>
<dbReference type="EC" id="2.7.11.1" evidence="1"/>
<dbReference type="PANTHER" id="PTHR27002">
    <property type="entry name" value="RECEPTOR-LIKE SERINE/THREONINE-PROTEIN KINASE SD1-8"/>
    <property type="match status" value="1"/>
</dbReference>
<dbReference type="GO" id="GO:0004674">
    <property type="term" value="F:protein serine/threonine kinase activity"/>
    <property type="evidence" value="ECO:0007669"/>
    <property type="project" value="UniProtKB-KW"/>
</dbReference>
<name>A0A067GK20_CITSI</name>
<dbReference type="EMBL" id="KK784882">
    <property type="protein sequence ID" value="KDO75656.1"/>
    <property type="molecule type" value="Genomic_DNA"/>
</dbReference>
<organism evidence="10 11">
    <name type="scientific">Citrus sinensis</name>
    <name type="common">Sweet orange</name>
    <name type="synonym">Citrus aurantium var. sinensis</name>
    <dbReference type="NCBI Taxonomy" id="2711"/>
    <lineage>
        <taxon>Eukaryota</taxon>
        <taxon>Viridiplantae</taxon>
        <taxon>Streptophyta</taxon>
        <taxon>Embryophyta</taxon>
        <taxon>Tracheophyta</taxon>
        <taxon>Spermatophyta</taxon>
        <taxon>Magnoliopsida</taxon>
        <taxon>eudicotyledons</taxon>
        <taxon>Gunneridae</taxon>
        <taxon>Pentapetalae</taxon>
        <taxon>rosids</taxon>
        <taxon>malvids</taxon>
        <taxon>Sapindales</taxon>
        <taxon>Rutaceae</taxon>
        <taxon>Aurantioideae</taxon>
        <taxon>Citrus</taxon>
    </lineage>
</organism>
<evidence type="ECO:0000256" key="4">
    <source>
        <dbReference type="ARBA" id="ARBA00022741"/>
    </source>
</evidence>
<gene>
    <name evidence="10" type="ORF">CISIN_1g0455772mg</name>
</gene>
<dbReference type="AlphaFoldDB" id="A0A067GK20"/>
<evidence type="ECO:0000256" key="1">
    <source>
        <dbReference type="ARBA" id="ARBA00012513"/>
    </source>
</evidence>
<keyword evidence="4" id="KW-0547">Nucleotide-binding</keyword>
<evidence type="ECO:0000259" key="9">
    <source>
        <dbReference type="PROSITE" id="PS50011"/>
    </source>
</evidence>
<evidence type="ECO:0000256" key="8">
    <source>
        <dbReference type="ARBA" id="ARBA00048679"/>
    </source>
</evidence>
<comment type="catalytic activity">
    <reaction evidence="8">
        <text>L-seryl-[protein] + ATP = O-phospho-L-seryl-[protein] + ADP + H(+)</text>
        <dbReference type="Rhea" id="RHEA:17989"/>
        <dbReference type="Rhea" id="RHEA-COMP:9863"/>
        <dbReference type="Rhea" id="RHEA-COMP:11604"/>
        <dbReference type="ChEBI" id="CHEBI:15378"/>
        <dbReference type="ChEBI" id="CHEBI:29999"/>
        <dbReference type="ChEBI" id="CHEBI:30616"/>
        <dbReference type="ChEBI" id="CHEBI:83421"/>
        <dbReference type="ChEBI" id="CHEBI:456216"/>
        <dbReference type="EC" id="2.7.11.1"/>
    </reaction>
</comment>
<sequence length="164" mass="18386">VTNILYGIARVILYLPEDSRLEIIHRDHKTSNVLLDAEINPNISDFGPARIFGDQTEEVTGRVIGTQTLKTVPELLQAWKLWSEGDPMEIIDEQTKMKGPFSADELVKCIEVGLLCVQQRIEDWPTMSSVLTMLSNESIKVPQPEEVCFATSSSVDKIVILPTF</sequence>
<dbReference type="Gene3D" id="1.10.510.10">
    <property type="entry name" value="Transferase(Phosphotransferase) domain 1"/>
    <property type="match status" value="2"/>
</dbReference>
<keyword evidence="2" id="KW-0723">Serine/threonine-protein kinase</keyword>
<keyword evidence="5" id="KW-0418">Kinase</keyword>
<keyword evidence="6" id="KW-0067">ATP-binding</keyword>
<evidence type="ECO:0000313" key="11">
    <source>
        <dbReference type="Proteomes" id="UP000027120"/>
    </source>
</evidence>
<evidence type="ECO:0000256" key="3">
    <source>
        <dbReference type="ARBA" id="ARBA00022679"/>
    </source>
</evidence>
<dbReference type="PROSITE" id="PS50011">
    <property type="entry name" value="PROTEIN_KINASE_DOM"/>
    <property type="match status" value="1"/>
</dbReference>
<proteinExistence type="predicted"/>
<evidence type="ECO:0000256" key="5">
    <source>
        <dbReference type="ARBA" id="ARBA00022777"/>
    </source>
</evidence>
<evidence type="ECO:0000256" key="2">
    <source>
        <dbReference type="ARBA" id="ARBA00022527"/>
    </source>
</evidence>
<evidence type="ECO:0000256" key="7">
    <source>
        <dbReference type="ARBA" id="ARBA00047899"/>
    </source>
</evidence>
<dbReference type="FunFam" id="1.10.510.10:FF:001023">
    <property type="entry name" value="Os07g0541700 protein"/>
    <property type="match status" value="1"/>
</dbReference>
<keyword evidence="11" id="KW-1185">Reference proteome</keyword>